<dbReference type="InterPro" id="IPR014710">
    <property type="entry name" value="RmlC-like_jellyroll"/>
</dbReference>
<evidence type="ECO:0000259" key="2">
    <source>
        <dbReference type="Pfam" id="PF07883"/>
    </source>
</evidence>
<dbReference type="PANTHER" id="PTHR38599:SF1">
    <property type="entry name" value="CUPIN DOMAIN PROTEIN (AFU_ORTHOLOGUE AFUA_3G13620)"/>
    <property type="match status" value="1"/>
</dbReference>
<keyword evidence="4" id="KW-1185">Reference proteome</keyword>
<dbReference type="InterPro" id="IPR013096">
    <property type="entry name" value="Cupin_2"/>
</dbReference>
<feature type="chain" id="PRO_5037426264" description="Cupin type-2 domain-containing protein" evidence="1">
    <location>
        <begin position="26"/>
        <end position="145"/>
    </location>
</feature>
<evidence type="ECO:0000256" key="1">
    <source>
        <dbReference type="SAM" id="SignalP"/>
    </source>
</evidence>
<dbReference type="PANTHER" id="PTHR38599">
    <property type="entry name" value="CUPIN DOMAIN PROTEIN (AFU_ORTHOLOGUE AFUA_3G13620)"/>
    <property type="match status" value="1"/>
</dbReference>
<dbReference type="EMBL" id="BMED01000005">
    <property type="protein sequence ID" value="GGC90222.1"/>
    <property type="molecule type" value="Genomic_DNA"/>
</dbReference>
<dbReference type="Gene3D" id="2.60.120.10">
    <property type="entry name" value="Jelly Rolls"/>
    <property type="match status" value="1"/>
</dbReference>
<gene>
    <name evidence="3" type="ORF">GCM10011396_41770</name>
</gene>
<name>A0A916XNR7_9BURK</name>
<reference evidence="3" key="2">
    <citation type="submission" date="2020-09" db="EMBL/GenBank/DDBJ databases">
        <authorList>
            <person name="Sun Q."/>
            <person name="Zhou Y."/>
        </authorList>
    </citation>
    <scope>NUCLEOTIDE SEQUENCE</scope>
    <source>
        <strain evidence="3">CGMCC 1.10998</strain>
    </source>
</reference>
<feature type="signal peptide" evidence="1">
    <location>
        <begin position="1"/>
        <end position="25"/>
    </location>
</feature>
<dbReference type="AlphaFoldDB" id="A0A916XNR7"/>
<reference evidence="3" key="1">
    <citation type="journal article" date="2014" name="Int. J. Syst. Evol. Microbiol.">
        <title>Complete genome sequence of Corynebacterium casei LMG S-19264T (=DSM 44701T), isolated from a smear-ripened cheese.</title>
        <authorList>
            <consortium name="US DOE Joint Genome Institute (JGI-PGF)"/>
            <person name="Walter F."/>
            <person name="Albersmeier A."/>
            <person name="Kalinowski J."/>
            <person name="Ruckert C."/>
        </authorList>
    </citation>
    <scope>NUCLEOTIDE SEQUENCE</scope>
    <source>
        <strain evidence="3">CGMCC 1.10998</strain>
    </source>
</reference>
<dbReference type="Pfam" id="PF07883">
    <property type="entry name" value="Cupin_2"/>
    <property type="match status" value="1"/>
</dbReference>
<keyword evidence="1" id="KW-0732">Signal</keyword>
<dbReference type="InterPro" id="IPR011051">
    <property type="entry name" value="RmlC_Cupin_sf"/>
</dbReference>
<dbReference type="CDD" id="cd02234">
    <property type="entry name" value="cupin_BLR7677-like"/>
    <property type="match status" value="1"/>
</dbReference>
<comment type="caution">
    <text evidence="3">The sequence shown here is derived from an EMBL/GenBank/DDBJ whole genome shotgun (WGS) entry which is preliminary data.</text>
</comment>
<protein>
    <recommendedName>
        <fullName evidence="2">Cupin type-2 domain-containing protein</fullName>
    </recommendedName>
</protein>
<accession>A0A916XNR7</accession>
<dbReference type="Proteomes" id="UP000637423">
    <property type="component" value="Unassembled WGS sequence"/>
</dbReference>
<evidence type="ECO:0000313" key="4">
    <source>
        <dbReference type="Proteomes" id="UP000637423"/>
    </source>
</evidence>
<proteinExistence type="predicted"/>
<feature type="domain" description="Cupin type-2" evidence="2">
    <location>
        <begin position="60"/>
        <end position="130"/>
    </location>
</feature>
<organism evidence="3 4">
    <name type="scientific">Undibacterium terreum</name>
    <dbReference type="NCBI Taxonomy" id="1224302"/>
    <lineage>
        <taxon>Bacteria</taxon>
        <taxon>Pseudomonadati</taxon>
        <taxon>Pseudomonadota</taxon>
        <taxon>Betaproteobacteria</taxon>
        <taxon>Burkholderiales</taxon>
        <taxon>Oxalobacteraceae</taxon>
        <taxon>Undibacterium</taxon>
    </lineage>
</organism>
<evidence type="ECO:0000313" key="3">
    <source>
        <dbReference type="EMBL" id="GGC90222.1"/>
    </source>
</evidence>
<sequence>MILKSLLASMLASAALLAPFTQAHAHDTSAGAGGTGKETVTPLTKQALPDVSGKNVIMATVSYAPGQASEPHVHPGSVFAYVLEGEVTSQLEGQAPVTYKAGEYWYETPKVGHIVSRNASATKPAKLLVWLLVGDGEPLKQPLNK</sequence>
<dbReference type="RefSeq" id="WP_229751263.1">
    <property type="nucleotide sequence ID" value="NZ_BMED01000005.1"/>
</dbReference>
<dbReference type="SUPFAM" id="SSF51182">
    <property type="entry name" value="RmlC-like cupins"/>
    <property type="match status" value="1"/>
</dbReference>